<dbReference type="RefSeq" id="XP_056686483.1">
    <property type="nucleotide sequence ID" value="XM_056830505.1"/>
</dbReference>
<evidence type="ECO:0000256" key="4">
    <source>
        <dbReference type="ARBA" id="ARBA00022670"/>
    </source>
</evidence>
<organism evidence="17 18">
    <name type="scientific">Spinacia oleracea</name>
    <name type="common">Spinach</name>
    <dbReference type="NCBI Taxonomy" id="3562"/>
    <lineage>
        <taxon>Eukaryota</taxon>
        <taxon>Viridiplantae</taxon>
        <taxon>Streptophyta</taxon>
        <taxon>Embryophyta</taxon>
        <taxon>Tracheophyta</taxon>
        <taxon>Spermatophyta</taxon>
        <taxon>Magnoliopsida</taxon>
        <taxon>eudicotyledons</taxon>
        <taxon>Gunneridae</taxon>
        <taxon>Pentapetalae</taxon>
        <taxon>Caryophyllales</taxon>
        <taxon>Chenopodiaceae</taxon>
        <taxon>Chenopodioideae</taxon>
        <taxon>Anserineae</taxon>
        <taxon>Spinacia</taxon>
    </lineage>
</organism>
<keyword evidence="9" id="KW-0862">Zinc</keyword>
<dbReference type="InterPro" id="IPR053973">
    <property type="entry name" value="ERMP1-like_C"/>
</dbReference>
<feature type="transmembrane region" description="Helical" evidence="14">
    <location>
        <begin position="12"/>
        <end position="35"/>
    </location>
</feature>
<feature type="transmembrane region" description="Helical" evidence="14">
    <location>
        <begin position="613"/>
        <end position="634"/>
    </location>
</feature>
<keyword evidence="6" id="KW-0479">Metal-binding</keyword>
<keyword evidence="7" id="KW-0378">Hydrolase</keyword>
<dbReference type="InterPro" id="IPR007484">
    <property type="entry name" value="Peptidase_M28"/>
</dbReference>
<name>A0ABM3QSZ4_SPIOL</name>
<evidence type="ECO:0000256" key="1">
    <source>
        <dbReference type="ARBA" id="ARBA00001947"/>
    </source>
</evidence>
<evidence type="ECO:0000256" key="8">
    <source>
        <dbReference type="ARBA" id="ARBA00022824"/>
    </source>
</evidence>
<keyword evidence="4" id="KW-0645">Protease</keyword>
<evidence type="ECO:0000259" key="16">
    <source>
        <dbReference type="Pfam" id="PF22248"/>
    </source>
</evidence>
<evidence type="ECO:0000256" key="14">
    <source>
        <dbReference type="SAM" id="Phobius"/>
    </source>
</evidence>
<evidence type="ECO:0000256" key="3">
    <source>
        <dbReference type="ARBA" id="ARBA00010918"/>
    </source>
</evidence>
<keyword evidence="11" id="KW-0482">Metalloprotease</keyword>
<proteinExistence type="inferred from homology"/>
<evidence type="ECO:0000313" key="17">
    <source>
        <dbReference type="Proteomes" id="UP000813463"/>
    </source>
</evidence>
<dbReference type="Proteomes" id="UP000813463">
    <property type="component" value="Chromosome 1"/>
</dbReference>
<evidence type="ECO:0000256" key="10">
    <source>
        <dbReference type="ARBA" id="ARBA00022989"/>
    </source>
</evidence>
<dbReference type="PANTHER" id="PTHR12147">
    <property type="entry name" value="METALLOPEPTIDASE M28 FAMILY MEMBER"/>
    <property type="match status" value="1"/>
</dbReference>
<feature type="domain" description="Peptidase M28" evidence="15">
    <location>
        <begin position="131"/>
        <end position="324"/>
    </location>
</feature>
<evidence type="ECO:0000313" key="18">
    <source>
        <dbReference type="RefSeq" id="XP_056686483.1"/>
    </source>
</evidence>
<keyword evidence="10 14" id="KW-1133">Transmembrane helix</keyword>
<protein>
    <submittedName>
        <fullName evidence="18">Uncharacterized protein isoform X1</fullName>
    </submittedName>
</protein>
<dbReference type="InterPro" id="IPR048024">
    <property type="entry name" value="Fxna-like_M28_dom"/>
</dbReference>
<comment type="subcellular location">
    <subcellularLocation>
        <location evidence="2">Endoplasmic reticulum membrane</location>
        <topology evidence="2">Multi-pass membrane protein</topology>
    </subcellularLocation>
</comment>
<feature type="transmembrane region" description="Helical" evidence="14">
    <location>
        <begin position="448"/>
        <end position="469"/>
    </location>
</feature>
<evidence type="ECO:0000259" key="15">
    <source>
        <dbReference type="Pfam" id="PF04389"/>
    </source>
</evidence>
<reference evidence="17" key="1">
    <citation type="journal article" date="2021" name="Nat. Commun.">
        <title>Genomic analyses provide insights into spinach domestication and the genetic basis of agronomic traits.</title>
        <authorList>
            <person name="Cai X."/>
            <person name="Sun X."/>
            <person name="Xu C."/>
            <person name="Sun H."/>
            <person name="Wang X."/>
            <person name="Ge C."/>
            <person name="Zhang Z."/>
            <person name="Wang Q."/>
            <person name="Fei Z."/>
            <person name="Jiao C."/>
            <person name="Wang Q."/>
        </authorList>
    </citation>
    <scope>NUCLEOTIDE SEQUENCE [LARGE SCALE GENOMIC DNA]</scope>
    <source>
        <strain evidence="17">cv. Varoflay</strain>
    </source>
</reference>
<feature type="transmembrane region" description="Helical" evidence="14">
    <location>
        <begin position="374"/>
        <end position="396"/>
    </location>
</feature>
<evidence type="ECO:0000256" key="7">
    <source>
        <dbReference type="ARBA" id="ARBA00022801"/>
    </source>
</evidence>
<evidence type="ECO:0000256" key="6">
    <source>
        <dbReference type="ARBA" id="ARBA00022723"/>
    </source>
</evidence>
<accession>A0ABM3QSZ4</accession>
<gene>
    <name evidence="18" type="primary">LOC110794310</name>
</gene>
<keyword evidence="5 14" id="KW-0812">Transmembrane</keyword>
<evidence type="ECO:0000256" key="2">
    <source>
        <dbReference type="ARBA" id="ARBA00004477"/>
    </source>
</evidence>
<feature type="transmembrane region" description="Helical" evidence="14">
    <location>
        <begin position="490"/>
        <end position="511"/>
    </location>
</feature>
<feature type="transmembrane region" description="Helical" evidence="14">
    <location>
        <begin position="548"/>
        <end position="572"/>
    </location>
</feature>
<evidence type="ECO:0000256" key="13">
    <source>
        <dbReference type="ARBA" id="ARBA00023180"/>
    </source>
</evidence>
<evidence type="ECO:0000256" key="11">
    <source>
        <dbReference type="ARBA" id="ARBA00023049"/>
    </source>
</evidence>
<comment type="similarity">
    <text evidence="3">Belongs to the peptidase M28 family.</text>
</comment>
<feature type="transmembrane region" description="Helical" evidence="14">
    <location>
        <begin position="646"/>
        <end position="666"/>
    </location>
</feature>
<keyword evidence="17" id="KW-1185">Reference proteome</keyword>
<dbReference type="PANTHER" id="PTHR12147:SF22">
    <property type="entry name" value="ENDOPLASMIC RETICULUM METALLOPEPTIDASE 1"/>
    <property type="match status" value="1"/>
</dbReference>
<keyword evidence="12 14" id="KW-0472">Membrane</keyword>
<evidence type="ECO:0000256" key="5">
    <source>
        <dbReference type="ARBA" id="ARBA00022692"/>
    </source>
</evidence>
<comment type="cofactor">
    <cofactor evidence="1">
        <name>Zn(2+)</name>
        <dbReference type="ChEBI" id="CHEBI:29105"/>
    </cofactor>
</comment>
<evidence type="ECO:0000256" key="9">
    <source>
        <dbReference type="ARBA" id="ARBA00022833"/>
    </source>
</evidence>
<feature type="domain" description="Endoplasmic reticulum metallopeptidase 1-like C-terminal" evidence="16">
    <location>
        <begin position="668"/>
        <end position="887"/>
    </location>
</feature>
<dbReference type="InterPro" id="IPR045175">
    <property type="entry name" value="M28_fam"/>
</dbReference>
<dbReference type="Pfam" id="PF22248">
    <property type="entry name" value="ERMP1_C"/>
    <property type="match status" value="1"/>
</dbReference>
<keyword evidence="13" id="KW-0325">Glycoprotein</keyword>
<keyword evidence="8" id="KW-0256">Endoplasmic reticulum</keyword>
<dbReference type="SUPFAM" id="SSF53187">
    <property type="entry name" value="Zn-dependent exopeptidases"/>
    <property type="match status" value="1"/>
</dbReference>
<dbReference type="Gene3D" id="3.40.630.10">
    <property type="entry name" value="Zn peptidases"/>
    <property type="match status" value="1"/>
</dbReference>
<dbReference type="GeneID" id="110794310"/>
<sequence>MAIFRLKSGDIFAFKLLFVLAIMYGLMSVLVYSVLHMKFITPLGIDAPLNQFSEGRAIQHLRVLSEEIDGRQEGRPGLKQAADYIKEQLELLKIRANSNFRIEVEETLVNGSFSMMFLGHSLSLAYRAHTNILMRISSVNSTETDASVLVNGHYDSALNSPGAADCGSCVASMLELARLIVDSNWISPRPVIFLFNGAEELFMLGSHGFITTHKWRDTIGAFINMEASGSGGPDVVCQSGPGSWASRVYAQSAVYPMAQSSAQDLFGVIPGDTDYRIFAQDYGKIPGLDVIFLLGGYFYHTSSDTLERLLPGSIQARGDNLFSLVRAFASSSMLRNASERQYFESADQGTDSERAIFFDYMTWFMVYYPKSVAAVLHILPVVIFLVAPIILCQANFGLCSCCKTYFDFLKGMFQHFIAIIMAIIVPVVLAVCRLFFSNHAMNWFANPYLAFMMFVPCSVVGLLIPRYMWRHFHDYQDMSVQIMSREARIYESNFYGAFGFYALLTMVFSLAGLGGGSLTFFTSVSMLLAWIFTQLLSYPEHSLRSVVVYLFPLLPCLTYSVHYGGFITQFLIEKMGMMGSVPPPYDYKSNITSEGGCNLRYLIILRGYYVQDIAVAAMVGIVTGWCVGPLLPVIGDWLARSSILQTLLQLSVLALALSSGFFPYSAEAPKRVVMQHAILTADSTQILDSSYEFGVLDSNSLSFLFKYAQEASEHPQIGSGYSFQNTRDRWLAIFPVSNLISRSFKFPVGHEEILKQYNSFPHLSTIEREVFSDAGIRKVHLELNLGSLKEVSVTVLNVTGPLSGWSFADKTLPAPETIDGGPPSYICRLSGASYEKWAFWLEANSSEPLRVEVVALDQHLTDSAKELKHRFPEWADIVAYTSFMSSYTF</sequence>
<dbReference type="Pfam" id="PF04389">
    <property type="entry name" value="Peptidase_M28"/>
    <property type="match status" value="1"/>
</dbReference>
<dbReference type="CDD" id="cd03875">
    <property type="entry name" value="M28_Fxna_like"/>
    <property type="match status" value="1"/>
</dbReference>
<feature type="transmembrane region" description="Helical" evidence="14">
    <location>
        <begin position="416"/>
        <end position="436"/>
    </location>
</feature>
<evidence type="ECO:0000256" key="12">
    <source>
        <dbReference type="ARBA" id="ARBA00023136"/>
    </source>
</evidence>
<reference evidence="18" key="2">
    <citation type="submission" date="2025-08" db="UniProtKB">
        <authorList>
            <consortium name="RefSeq"/>
        </authorList>
    </citation>
    <scope>IDENTIFICATION</scope>
    <source>
        <tissue evidence="18">Leaf</tissue>
    </source>
</reference>
<feature type="transmembrane region" description="Helical" evidence="14">
    <location>
        <begin position="517"/>
        <end position="536"/>
    </location>
</feature>